<dbReference type="GO" id="GO:0016853">
    <property type="term" value="F:isomerase activity"/>
    <property type="evidence" value="ECO:0007669"/>
    <property type="project" value="UniProtKB-KW"/>
</dbReference>
<evidence type="ECO:0000313" key="3">
    <source>
        <dbReference type="Proteomes" id="UP001601303"/>
    </source>
</evidence>
<dbReference type="Proteomes" id="UP001601303">
    <property type="component" value="Unassembled WGS sequence"/>
</dbReference>
<dbReference type="SUPFAM" id="SSF51658">
    <property type="entry name" value="Xylose isomerase-like"/>
    <property type="match status" value="1"/>
</dbReference>
<dbReference type="InterPro" id="IPR036237">
    <property type="entry name" value="Xyl_isomerase-like_sf"/>
</dbReference>
<organism evidence="2 3">
    <name type="scientific">Streptomyces hokutonensis</name>
    <dbReference type="NCBI Taxonomy" id="1306990"/>
    <lineage>
        <taxon>Bacteria</taxon>
        <taxon>Bacillati</taxon>
        <taxon>Actinomycetota</taxon>
        <taxon>Actinomycetes</taxon>
        <taxon>Kitasatosporales</taxon>
        <taxon>Streptomycetaceae</taxon>
        <taxon>Streptomyces</taxon>
    </lineage>
</organism>
<accession>A0ABW6MEC4</accession>
<feature type="domain" description="Xylose isomerase-like TIM barrel" evidence="1">
    <location>
        <begin position="25"/>
        <end position="316"/>
    </location>
</feature>
<dbReference type="InterPro" id="IPR013022">
    <property type="entry name" value="Xyl_isomerase-like_TIM-brl"/>
</dbReference>
<sequence length="334" mass="37279">MSRRPVTLFTGQWADMPIEELAGKAGKWGYDGLELACWGDHFNVRHAVTDPGYVKRQRALLERQGLNVWAISNHLTGQAVCDVPLDHRHRDVLPPHVWGDGEPEGVRARAAAEMADTARAAAALGVTRVNGFTGSSIWYMLAGFPPVSAETIDAGYDDFVERWTPILDVFQSEGVVFGLEIHPAEIAYDYWTTERTLDAMKHPAFGINFDPSHLHWQQVDPVAFLEGHGDRVTHVHCKDATRRLNGRNGIIASHLPFGDPRRGWDFRTVGRGGIDWEEIMRALNRLGYDGPLSVEWEDVGLDRETAAPEALRFVRSVAAEASDRQFDAAFSTNR</sequence>
<proteinExistence type="predicted"/>
<dbReference type="RefSeq" id="WP_388112737.1">
    <property type="nucleotide sequence ID" value="NZ_JBIAHM010000014.1"/>
</dbReference>
<comment type="caution">
    <text evidence="2">The sequence shown here is derived from an EMBL/GenBank/DDBJ whole genome shotgun (WGS) entry which is preliminary data.</text>
</comment>
<dbReference type="EMBL" id="JBIAHM010000014">
    <property type="protein sequence ID" value="MFE9603853.1"/>
    <property type="molecule type" value="Genomic_DNA"/>
</dbReference>
<reference evidence="2 3" key="1">
    <citation type="submission" date="2024-10" db="EMBL/GenBank/DDBJ databases">
        <title>The Natural Products Discovery Center: Release of the First 8490 Sequenced Strains for Exploring Actinobacteria Biosynthetic Diversity.</title>
        <authorList>
            <person name="Kalkreuter E."/>
            <person name="Kautsar S.A."/>
            <person name="Yang D."/>
            <person name="Bader C.D."/>
            <person name="Teijaro C.N."/>
            <person name="Fluegel L."/>
            <person name="Davis C.M."/>
            <person name="Simpson J.R."/>
            <person name="Lauterbach L."/>
            <person name="Steele A.D."/>
            <person name="Gui C."/>
            <person name="Meng S."/>
            <person name="Li G."/>
            <person name="Viehrig K."/>
            <person name="Ye F."/>
            <person name="Su P."/>
            <person name="Kiefer A.F."/>
            <person name="Nichols A."/>
            <person name="Cepeda A.J."/>
            <person name="Yan W."/>
            <person name="Fan B."/>
            <person name="Jiang Y."/>
            <person name="Adhikari A."/>
            <person name="Zheng C.-J."/>
            <person name="Schuster L."/>
            <person name="Cowan T.M."/>
            <person name="Smanski M.J."/>
            <person name="Chevrette M.G."/>
            <person name="De Carvalho L.P.S."/>
            <person name="Shen B."/>
        </authorList>
    </citation>
    <scope>NUCLEOTIDE SEQUENCE [LARGE SCALE GENOMIC DNA]</scope>
    <source>
        <strain evidence="2 3">NPDC006488</strain>
    </source>
</reference>
<keyword evidence="2" id="KW-0413">Isomerase</keyword>
<gene>
    <name evidence="2" type="ORF">ACFYNQ_35475</name>
</gene>
<dbReference type="Pfam" id="PF01261">
    <property type="entry name" value="AP_endonuc_2"/>
    <property type="match status" value="1"/>
</dbReference>
<dbReference type="PANTHER" id="PTHR12110">
    <property type="entry name" value="HYDROXYPYRUVATE ISOMERASE"/>
    <property type="match status" value="1"/>
</dbReference>
<keyword evidence="3" id="KW-1185">Reference proteome</keyword>
<dbReference type="InterPro" id="IPR050312">
    <property type="entry name" value="IolE/XylAMocC-like"/>
</dbReference>
<protein>
    <submittedName>
        <fullName evidence="2">Sugar phosphate isomerase/epimerase family protein</fullName>
    </submittedName>
</protein>
<evidence type="ECO:0000313" key="2">
    <source>
        <dbReference type="EMBL" id="MFE9603853.1"/>
    </source>
</evidence>
<dbReference type="PANTHER" id="PTHR12110:SF21">
    <property type="entry name" value="XYLOSE ISOMERASE-LIKE TIM BARREL DOMAIN-CONTAINING PROTEIN"/>
    <property type="match status" value="1"/>
</dbReference>
<evidence type="ECO:0000259" key="1">
    <source>
        <dbReference type="Pfam" id="PF01261"/>
    </source>
</evidence>
<name>A0ABW6MEC4_9ACTN</name>
<dbReference type="Gene3D" id="3.20.20.150">
    <property type="entry name" value="Divalent-metal-dependent TIM barrel enzymes"/>
    <property type="match status" value="1"/>
</dbReference>